<proteinExistence type="inferred from homology"/>
<dbReference type="InterPro" id="IPR001173">
    <property type="entry name" value="Glyco_trans_2-like"/>
</dbReference>
<organism evidence="5 6">
    <name type="scientific">Sphingobacterium corticibacterium</name>
    <dbReference type="NCBI Taxonomy" id="2484746"/>
    <lineage>
        <taxon>Bacteria</taxon>
        <taxon>Pseudomonadati</taxon>
        <taxon>Bacteroidota</taxon>
        <taxon>Sphingobacteriia</taxon>
        <taxon>Sphingobacteriales</taxon>
        <taxon>Sphingobacteriaceae</taxon>
        <taxon>Sphingobacterium</taxon>
    </lineage>
</organism>
<evidence type="ECO:0000256" key="1">
    <source>
        <dbReference type="ARBA" id="ARBA00006739"/>
    </source>
</evidence>
<gene>
    <name evidence="5" type="ORF">EWE74_10415</name>
</gene>
<dbReference type="GO" id="GO:0016757">
    <property type="term" value="F:glycosyltransferase activity"/>
    <property type="evidence" value="ECO:0007669"/>
    <property type="project" value="UniProtKB-KW"/>
</dbReference>
<keyword evidence="2" id="KW-0328">Glycosyltransferase</keyword>
<evidence type="ECO:0000259" key="4">
    <source>
        <dbReference type="Pfam" id="PF00535"/>
    </source>
</evidence>
<reference evidence="5 6" key="1">
    <citation type="submission" date="2019-02" db="EMBL/GenBank/DDBJ databases">
        <authorList>
            <person name="Li Y."/>
        </authorList>
    </citation>
    <scope>NUCLEOTIDE SEQUENCE [LARGE SCALE GENOMIC DNA]</scope>
    <source>
        <strain evidence="5 6">30C10-4-7</strain>
    </source>
</reference>
<evidence type="ECO:0000256" key="3">
    <source>
        <dbReference type="ARBA" id="ARBA00022679"/>
    </source>
</evidence>
<dbReference type="PANTHER" id="PTHR43685:SF5">
    <property type="entry name" value="GLYCOSYLTRANSFERASE EPSE-RELATED"/>
    <property type="match status" value="1"/>
</dbReference>
<dbReference type="Proteomes" id="UP000292855">
    <property type="component" value="Unassembled WGS sequence"/>
</dbReference>
<sequence>MSDKRKNKIKITVFMAAYNAADYIATSIESVLTQTYPHFELLIVDDGSTDNTIQIAQSFDDSRVRLIENGENKGLPFTRNVALEEAQGEFIAVLDSDDIAFRNRLEIQLQHFLDRPKLALLGACAYIIDKDGNRTGEKMIPICDSEKLHAELLFHNSFVHSTVMFRTAVFREMGGYPNHPVAQDYGLFSRIALKYEVDNIPQYLGEYRIHDNNITDRKRHLADTQLRAILFYQLDKLISHADDIELDILRKPVIGSKYTPKEYHALYTEIILQNRKRKQYPIKELEQILYNNWYMIVMEKGKSKTFPLLLRNPIFNRRYVTAKQIRKTFKQSLKYLLGIIS</sequence>
<dbReference type="EMBL" id="SGIT01000002">
    <property type="protein sequence ID" value="RZF59567.1"/>
    <property type="molecule type" value="Genomic_DNA"/>
</dbReference>
<keyword evidence="6" id="KW-1185">Reference proteome</keyword>
<keyword evidence="3 5" id="KW-0808">Transferase</keyword>
<dbReference type="InterPro" id="IPR029044">
    <property type="entry name" value="Nucleotide-diphossugar_trans"/>
</dbReference>
<comment type="similarity">
    <text evidence="1">Belongs to the glycosyltransferase 2 family.</text>
</comment>
<dbReference type="OrthoDB" id="9815829at2"/>
<evidence type="ECO:0000313" key="5">
    <source>
        <dbReference type="EMBL" id="RZF59567.1"/>
    </source>
</evidence>
<name>A0A4Q6XSN5_9SPHI</name>
<evidence type="ECO:0000313" key="6">
    <source>
        <dbReference type="Proteomes" id="UP000292855"/>
    </source>
</evidence>
<dbReference type="Pfam" id="PF00535">
    <property type="entry name" value="Glycos_transf_2"/>
    <property type="match status" value="1"/>
</dbReference>
<dbReference type="Gene3D" id="3.90.550.10">
    <property type="entry name" value="Spore Coat Polysaccharide Biosynthesis Protein SpsA, Chain A"/>
    <property type="match status" value="1"/>
</dbReference>
<dbReference type="InterPro" id="IPR050834">
    <property type="entry name" value="Glycosyltransf_2"/>
</dbReference>
<protein>
    <submittedName>
        <fullName evidence="5">Glycosyltransferase</fullName>
    </submittedName>
</protein>
<dbReference type="SUPFAM" id="SSF53448">
    <property type="entry name" value="Nucleotide-diphospho-sugar transferases"/>
    <property type="match status" value="1"/>
</dbReference>
<feature type="domain" description="Glycosyltransferase 2-like" evidence="4">
    <location>
        <begin position="12"/>
        <end position="172"/>
    </location>
</feature>
<evidence type="ECO:0000256" key="2">
    <source>
        <dbReference type="ARBA" id="ARBA00022676"/>
    </source>
</evidence>
<accession>A0A4Q6XSN5</accession>
<dbReference type="AlphaFoldDB" id="A0A4Q6XSN5"/>
<dbReference type="PANTHER" id="PTHR43685">
    <property type="entry name" value="GLYCOSYLTRANSFERASE"/>
    <property type="match status" value="1"/>
</dbReference>
<comment type="caution">
    <text evidence="5">The sequence shown here is derived from an EMBL/GenBank/DDBJ whole genome shotgun (WGS) entry which is preliminary data.</text>
</comment>